<comment type="caution">
    <text evidence="2">The sequence shown here is derived from an EMBL/GenBank/DDBJ whole genome shotgun (WGS) entry which is preliminary data.</text>
</comment>
<feature type="region of interest" description="Disordered" evidence="1">
    <location>
        <begin position="149"/>
        <end position="208"/>
    </location>
</feature>
<dbReference type="Proteomes" id="UP001183176">
    <property type="component" value="Unassembled WGS sequence"/>
</dbReference>
<feature type="region of interest" description="Disordered" evidence="1">
    <location>
        <begin position="283"/>
        <end position="307"/>
    </location>
</feature>
<name>A0ABU2JCH9_9ACTN</name>
<sequence length="307" mass="31987">MDEGPEREASAKLAQHLAVAVQVAGAVIRLRQERTEQRAAGIEQAAAAARAELTAQHTADRMVWSHALDSTGQADLHELGRAWGAAAGWGDTDPAANVAATRVETRLGEMAPNAMARFDELRESGADRIGAMRDVLAHVAAESSYQPRVFVGEPGRSDSAGSAGQARVDEHAGGVSAGASHEDEEGGWQASADPAATSAATGHLPATPGQVRYLTHLIERDPDRSAGGPTTSEDLAQLSRADASAYIETLGGGPRYWRTTDAGYPHPADLAAESYPRPYVEVSPAGAGKPATAAATATKIKTRTLSR</sequence>
<dbReference type="RefSeq" id="WP_311423610.1">
    <property type="nucleotide sequence ID" value="NZ_JAVREH010000018.1"/>
</dbReference>
<evidence type="ECO:0000256" key="1">
    <source>
        <dbReference type="SAM" id="MobiDB-lite"/>
    </source>
</evidence>
<protein>
    <recommendedName>
        <fullName evidence="4">DUF222 domain-containing protein</fullName>
    </recommendedName>
</protein>
<organism evidence="2 3">
    <name type="scientific">Jatrophihabitans lederbergiae</name>
    <dbReference type="NCBI Taxonomy" id="3075547"/>
    <lineage>
        <taxon>Bacteria</taxon>
        <taxon>Bacillati</taxon>
        <taxon>Actinomycetota</taxon>
        <taxon>Actinomycetes</taxon>
        <taxon>Jatrophihabitantales</taxon>
        <taxon>Jatrophihabitantaceae</taxon>
        <taxon>Jatrophihabitans</taxon>
    </lineage>
</organism>
<reference evidence="3" key="1">
    <citation type="submission" date="2023-07" db="EMBL/GenBank/DDBJ databases">
        <title>30 novel species of actinomycetes from the DSMZ collection.</title>
        <authorList>
            <person name="Nouioui I."/>
        </authorList>
    </citation>
    <scope>NUCLEOTIDE SEQUENCE [LARGE SCALE GENOMIC DNA]</scope>
    <source>
        <strain evidence="3">DSM 44399</strain>
    </source>
</reference>
<dbReference type="EMBL" id="JAVREH010000018">
    <property type="protein sequence ID" value="MDT0262461.1"/>
    <property type="molecule type" value="Genomic_DNA"/>
</dbReference>
<keyword evidence="3" id="KW-1185">Reference proteome</keyword>
<evidence type="ECO:0008006" key="4">
    <source>
        <dbReference type="Google" id="ProtNLM"/>
    </source>
</evidence>
<feature type="compositionally biased region" description="Low complexity" evidence="1">
    <location>
        <begin position="284"/>
        <end position="299"/>
    </location>
</feature>
<proteinExistence type="predicted"/>
<gene>
    <name evidence="2" type="ORF">RM423_13770</name>
</gene>
<evidence type="ECO:0000313" key="3">
    <source>
        <dbReference type="Proteomes" id="UP001183176"/>
    </source>
</evidence>
<evidence type="ECO:0000313" key="2">
    <source>
        <dbReference type="EMBL" id="MDT0262461.1"/>
    </source>
</evidence>
<feature type="compositionally biased region" description="Low complexity" evidence="1">
    <location>
        <begin position="190"/>
        <end position="201"/>
    </location>
</feature>
<accession>A0ABU2JCH9</accession>